<comment type="caution">
    <text evidence="9">Lacks conserved residue(s) required for the propagation of feature annotation.</text>
</comment>
<keyword evidence="1 9" id="KW-0963">Cytoplasm</keyword>
<feature type="active site" evidence="9">
    <location>
        <position position="39"/>
    </location>
</feature>
<keyword evidence="6 9" id="KW-0067">ATP-binding</keyword>
<evidence type="ECO:0000256" key="6">
    <source>
        <dbReference type="ARBA" id="ARBA00022840"/>
    </source>
</evidence>
<evidence type="ECO:0000256" key="2">
    <source>
        <dbReference type="ARBA" id="ARBA00022598"/>
    </source>
</evidence>
<comment type="catalytic activity">
    <reaction evidence="8">
        <text>(7R,8S)-8-amino-7-(carboxyamino)nonanoate + ATP = (4R,5S)-dethiobiotin + ADP + phosphate + H(+)</text>
        <dbReference type="Rhea" id="RHEA:63684"/>
        <dbReference type="ChEBI" id="CHEBI:15378"/>
        <dbReference type="ChEBI" id="CHEBI:30616"/>
        <dbReference type="ChEBI" id="CHEBI:43474"/>
        <dbReference type="ChEBI" id="CHEBI:149470"/>
        <dbReference type="ChEBI" id="CHEBI:149473"/>
        <dbReference type="ChEBI" id="CHEBI:456216"/>
    </reaction>
</comment>
<keyword evidence="3 9" id="KW-0479">Metal-binding</keyword>
<dbReference type="NCBIfam" id="TIGR00347">
    <property type="entry name" value="bioD"/>
    <property type="match status" value="1"/>
</dbReference>
<dbReference type="PANTHER" id="PTHR43210:SF2">
    <property type="entry name" value="ATP-DEPENDENT DETHIOBIOTIN SYNTHETASE BIOD 2"/>
    <property type="match status" value="1"/>
</dbReference>
<feature type="binding site" evidence="9">
    <location>
        <position position="116"/>
    </location>
    <ligand>
        <name>Mg(2+)</name>
        <dbReference type="ChEBI" id="CHEBI:18420"/>
    </ligand>
</feature>
<comment type="similarity">
    <text evidence="9">Belongs to the dethiobiotin synthetase family.</text>
</comment>
<comment type="subcellular location">
    <subcellularLocation>
        <location evidence="9">Cytoplasm</location>
    </subcellularLocation>
</comment>
<organism evidence="10 11">
    <name type="scientific">Phocaeicola acetigenes</name>
    <dbReference type="NCBI Taxonomy" id="3016083"/>
    <lineage>
        <taxon>Bacteria</taxon>
        <taxon>Pseudomonadati</taxon>
        <taxon>Bacteroidota</taxon>
        <taxon>Bacteroidia</taxon>
        <taxon>Bacteroidales</taxon>
        <taxon>Bacteroidaceae</taxon>
        <taxon>Phocaeicola</taxon>
    </lineage>
</organism>
<evidence type="ECO:0000256" key="8">
    <source>
        <dbReference type="ARBA" id="ARBA00047386"/>
    </source>
</evidence>
<keyword evidence="4 9" id="KW-0547">Nucleotide-binding</keyword>
<keyword evidence="2 9" id="KW-0436">Ligase</keyword>
<dbReference type="InterPro" id="IPR027417">
    <property type="entry name" value="P-loop_NTPase"/>
</dbReference>
<dbReference type="RefSeq" id="WP_269876799.1">
    <property type="nucleotide sequence ID" value="NZ_JAPZVM010000002.1"/>
</dbReference>
<keyword evidence="11" id="KW-1185">Reference proteome</keyword>
<feature type="binding site" evidence="9">
    <location>
        <position position="43"/>
    </location>
    <ligand>
        <name>substrate</name>
    </ligand>
</feature>
<feature type="binding site" evidence="9">
    <location>
        <position position="18"/>
    </location>
    <ligand>
        <name>Mg(2+)</name>
        <dbReference type="ChEBI" id="CHEBI:18420"/>
    </ligand>
</feature>
<feature type="binding site" evidence="9">
    <location>
        <begin position="14"/>
        <end position="19"/>
    </location>
    <ligand>
        <name>ATP</name>
        <dbReference type="ChEBI" id="CHEBI:30616"/>
    </ligand>
</feature>
<dbReference type="PANTHER" id="PTHR43210">
    <property type="entry name" value="DETHIOBIOTIN SYNTHETASE"/>
    <property type="match status" value="1"/>
</dbReference>
<comment type="caution">
    <text evidence="10">The sequence shown here is derived from an EMBL/GenBank/DDBJ whole genome shotgun (WGS) entry which is preliminary data.</text>
</comment>
<feature type="binding site" evidence="9">
    <location>
        <position position="51"/>
    </location>
    <ligand>
        <name>Mg(2+)</name>
        <dbReference type="ChEBI" id="CHEBI:18420"/>
    </ligand>
</feature>
<dbReference type="GO" id="GO:0004141">
    <property type="term" value="F:dethiobiotin synthase activity"/>
    <property type="evidence" value="ECO:0007669"/>
    <property type="project" value="UniProtKB-EC"/>
</dbReference>
<evidence type="ECO:0000256" key="1">
    <source>
        <dbReference type="ARBA" id="ARBA00022490"/>
    </source>
</evidence>
<dbReference type="EMBL" id="JAPZVM010000002">
    <property type="protein sequence ID" value="MCZ8371740.1"/>
    <property type="molecule type" value="Genomic_DNA"/>
</dbReference>
<dbReference type="InterPro" id="IPR004472">
    <property type="entry name" value="DTB_synth_BioD"/>
</dbReference>
<protein>
    <recommendedName>
        <fullName evidence="9">ATP-dependent dethiobiotin synthetase BioD</fullName>
        <ecNumber evidence="9">6.3.3.3</ecNumber>
    </recommendedName>
    <alternativeName>
        <fullName evidence="9">DTB synthetase</fullName>
        <shortName evidence="9">DTBS</shortName>
    </alternativeName>
    <alternativeName>
        <fullName evidence="9">Dethiobiotin synthase</fullName>
    </alternativeName>
</protein>
<evidence type="ECO:0000256" key="9">
    <source>
        <dbReference type="HAMAP-Rule" id="MF_00336"/>
    </source>
</evidence>
<dbReference type="HAMAP" id="MF_00336">
    <property type="entry name" value="BioD"/>
    <property type="match status" value="1"/>
</dbReference>
<dbReference type="SUPFAM" id="SSF52540">
    <property type="entry name" value="P-loop containing nucleoside triphosphate hydrolases"/>
    <property type="match status" value="1"/>
</dbReference>
<proteinExistence type="inferred from homology"/>
<evidence type="ECO:0000256" key="5">
    <source>
        <dbReference type="ARBA" id="ARBA00022756"/>
    </source>
</evidence>
<evidence type="ECO:0000313" key="10">
    <source>
        <dbReference type="EMBL" id="MCZ8371740.1"/>
    </source>
</evidence>
<gene>
    <name evidence="9 10" type="primary">bioD</name>
    <name evidence="10" type="ORF">O6P32_03345</name>
</gene>
<evidence type="ECO:0000256" key="3">
    <source>
        <dbReference type="ARBA" id="ARBA00022723"/>
    </source>
</evidence>
<evidence type="ECO:0000256" key="4">
    <source>
        <dbReference type="ARBA" id="ARBA00022741"/>
    </source>
</evidence>
<comment type="cofactor">
    <cofactor evidence="9">
        <name>Mg(2+)</name>
        <dbReference type="ChEBI" id="CHEBI:18420"/>
    </cofactor>
</comment>
<keyword evidence="7 9" id="KW-0460">Magnesium</keyword>
<dbReference type="Gene3D" id="3.40.50.300">
    <property type="entry name" value="P-loop containing nucleotide triphosphate hydrolases"/>
    <property type="match status" value="1"/>
</dbReference>
<comment type="subunit">
    <text evidence="9">Homodimer.</text>
</comment>
<accession>A0ABT4PFA9</accession>
<dbReference type="Pfam" id="PF13500">
    <property type="entry name" value="AAA_26"/>
    <property type="match status" value="1"/>
</dbReference>
<feature type="binding site" evidence="9">
    <location>
        <position position="51"/>
    </location>
    <ligand>
        <name>ATP</name>
        <dbReference type="ChEBI" id="CHEBI:30616"/>
    </ligand>
</feature>
<evidence type="ECO:0000313" key="11">
    <source>
        <dbReference type="Proteomes" id="UP001141933"/>
    </source>
</evidence>
<name>A0ABT4PFA9_9BACT</name>
<dbReference type="EC" id="6.3.3.3" evidence="9"/>
<dbReference type="PIRSF" id="PIRSF006755">
    <property type="entry name" value="DTB_synth"/>
    <property type="match status" value="1"/>
</dbReference>
<keyword evidence="5 9" id="KW-0093">Biotin biosynthesis</keyword>
<feature type="binding site" evidence="9">
    <location>
        <begin position="116"/>
        <end position="119"/>
    </location>
    <ligand>
        <name>ATP</name>
        <dbReference type="ChEBI" id="CHEBI:30616"/>
    </ligand>
</feature>
<reference evidence="10" key="1">
    <citation type="submission" date="2022-12" db="EMBL/GenBank/DDBJ databases">
        <title>Phocaeicola acetigenes sp. nov., isolated feces from a healthy human.</title>
        <authorList>
            <person name="Do H."/>
            <person name="Ha Y.B."/>
            <person name="Kim J.-S."/>
            <person name="Suh M.K."/>
            <person name="Kim H.S."/>
            <person name="Lee J.-S."/>
        </authorList>
    </citation>
    <scope>NUCLEOTIDE SEQUENCE</scope>
    <source>
        <strain evidence="10">KGMB11183</strain>
    </source>
</reference>
<evidence type="ECO:0000256" key="7">
    <source>
        <dbReference type="ARBA" id="ARBA00022842"/>
    </source>
</evidence>
<dbReference type="CDD" id="cd03109">
    <property type="entry name" value="DTBS"/>
    <property type="match status" value="1"/>
</dbReference>
<comment type="catalytic activity">
    <reaction evidence="9">
        <text>(7R,8S)-7,8-diammoniononanoate + CO2 + ATP = (4R,5S)-dethiobiotin + ADP + phosphate + 3 H(+)</text>
        <dbReference type="Rhea" id="RHEA:15805"/>
        <dbReference type="ChEBI" id="CHEBI:15378"/>
        <dbReference type="ChEBI" id="CHEBI:16526"/>
        <dbReference type="ChEBI" id="CHEBI:30616"/>
        <dbReference type="ChEBI" id="CHEBI:43474"/>
        <dbReference type="ChEBI" id="CHEBI:149469"/>
        <dbReference type="ChEBI" id="CHEBI:149473"/>
        <dbReference type="ChEBI" id="CHEBI:456216"/>
        <dbReference type="EC" id="6.3.3.3"/>
    </reaction>
</comment>
<comment type="pathway">
    <text evidence="9">Cofactor biosynthesis; biotin biosynthesis; biotin from 7,8-diaminononanoate: step 1/2.</text>
</comment>
<sequence length="213" mass="24237">MKENVYFVSGIDTNIGKSYATGYLAREWNKNGIRTITQKFIQTGNAELSEDIELHRKLMETGLLPEDKEGLTMPEIFTYPCSPHLAAEIDKRAIDFNKIERATEALSEKYDAVLLEGAGGLMVPLTRDLLTIDYIAQKNYPLIFVTSGRLGSINHTLLSLEAIRKRGIRLHTLMYNLYPVSDDELIRRDTEDYIRTLLAKEYPDTEFVSVPCL</sequence>
<dbReference type="Proteomes" id="UP001141933">
    <property type="component" value="Unassembled WGS sequence"/>
</dbReference>
<comment type="function">
    <text evidence="9">Catalyzes a mechanistically unusual reaction, the ATP-dependent insertion of CO2 between the N7 and N8 nitrogen atoms of 7,8-diaminopelargonic acid (DAPA, also called 7,8-diammoniononanoate) to form a ureido ring.</text>
</comment>